<feature type="region of interest" description="Disordered" evidence="1">
    <location>
        <begin position="95"/>
        <end position="128"/>
    </location>
</feature>
<reference evidence="2 3" key="1">
    <citation type="submission" date="2015-01" db="EMBL/GenBank/DDBJ databases">
        <title>Enhanced salinomycin production by adjusting the supply of polyketide extender units in Streptomyce albus DSM 41398.</title>
        <authorList>
            <person name="Lu C."/>
        </authorList>
    </citation>
    <scope>NUCLEOTIDE SEQUENCE [LARGE SCALE GENOMIC DNA]</scope>
    <source>
        <strain evidence="3">ATCC 21838 / DSM 41398 / FERM P-419 / JCM 4703 / NBRC 107858</strain>
    </source>
</reference>
<protein>
    <submittedName>
        <fullName evidence="2">Uncharacterized protein</fullName>
    </submittedName>
</protein>
<evidence type="ECO:0000256" key="1">
    <source>
        <dbReference type="SAM" id="MobiDB-lite"/>
    </source>
</evidence>
<dbReference type="Proteomes" id="UP000031523">
    <property type="component" value="Chromosome"/>
</dbReference>
<feature type="compositionally biased region" description="Low complexity" evidence="1">
    <location>
        <begin position="1"/>
        <end position="18"/>
    </location>
</feature>
<proteinExistence type="predicted"/>
<accession>A0A0B5F9B9</accession>
<sequence length="128" mass="14025">MLTHLTTTAARAARTTRTGHGHEAEITRRRVRQLTHAAGTVGYALAHLGEAITQAGLLHHLLAQPRSTQRSNALATARDRFDRRIDSTRRHLHEAGRQLRHGADRLTAAATPAHSPPAATRSITSRTR</sequence>
<feature type="compositionally biased region" description="Low complexity" evidence="1">
    <location>
        <begin position="107"/>
        <end position="120"/>
    </location>
</feature>
<gene>
    <name evidence="2" type="ORF">SLNWT_7055</name>
</gene>
<dbReference type="EMBL" id="CP010519">
    <property type="protein sequence ID" value="AJE87431.1"/>
    <property type="molecule type" value="Genomic_DNA"/>
</dbReference>
<name>A0A0B5F9B9_STRA4</name>
<evidence type="ECO:0000313" key="3">
    <source>
        <dbReference type="Proteomes" id="UP000031523"/>
    </source>
</evidence>
<dbReference type="KEGG" id="sals:SLNWT_7055"/>
<feature type="region of interest" description="Disordered" evidence="1">
    <location>
        <begin position="1"/>
        <end position="25"/>
    </location>
</feature>
<organism evidence="2 3">
    <name type="scientific">Streptomyces albus (strain ATCC 21838 / DSM 41398 / FERM P-419 / JCM 4703 / NBRC 107858)</name>
    <dbReference type="NCBI Taxonomy" id="1081613"/>
    <lineage>
        <taxon>Bacteria</taxon>
        <taxon>Bacillati</taxon>
        <taxon>Actinomycetota</taxon>
        <taxon>Actinomycetes</taxon>
        <taxon>Kitasatosporales</taxon>
        <taxon>Streptomycetaceae</taxon>
        <taxon>Streptomyces</taxon>
    </lineage>
</organism>
<dbReference type="AlphaFoldDB" id="A0A0B5F9B9"/>
<evidence type="ECO:0000313" key="2">
    <source>
        <dbReference type="EMBL" id="AJE87431.1"/>
    </source>
</evidence>
<feature type="compositionally biased region" description="Basic and acidic residues" evidence="1">
    <location>
        <begin position="95"/>
        <end position="104"/>
    </location>
</feature>
<keyword evidence="3" id="KW-1185">Reference proteome</keyword>